<name>A0ABT0BWT3_9BACT</name>
<organism evidence="2 3">
    <name type="scientific">Parabacteroides faecalis</name>
    <dbReference type="NCBI Taxonomy" id="2924040"/>
    <lineage>
        <taxon>Bacteria</taxon>
        <taxon>Pseudomonadati</taxon>
        <taxon>Bacteroidota</taxon>
        <taxon>Bacteroidia</taxon>
        <taxon>Bacteroidales</taxon>
        <taxon>Tannerellaceae</taxon>
        <taxon>Parabacteroides</taxon>
    </lineage>
</organism>
<feature type="transmembrane region" description="Helical" evidence="1">
    <location>
        <begin position="84"/>
        <end position="106"/>
    </location>
</feature>
<feature type="transmembrane region" description="Helical" evidence="1">
    <location>
        <begin position="34"/>
        <end position="51"/>
    </location>
</feature>
<feature type="transmembrane region" description="Helical" evidence="1">
    <location>
        <begin position="134"/>
        <end position="158"/>
    </location>
</feature>
<sequence>MNRIRKSWENQALGILPLLLFLLLDNYISYLHAYTISAIFCVLSMFVFHILRKNKIYSFMLLPSFLTLVLYAFFLIFMRVEEVLAVYTPLITEILFVIVLTLVKVVKKPLLHRVRDSQHPAYEKTHNLTMLNEFFFIAQLFRNLCILHLLGIAFYNILPDGMKDIRFNRFLYRDLVLIIGIAVVAYEQIRLLMLQGRLKKEMWLPVLNDKGSVIGCIAYSVSRLLPKKYYHPIVRVALIHNGMLYLAKRSEYAYVSASLIDYPFYRYVLFRQSIESAAQQAIEKLKTLTGKISPKLLIRYTFENEKIKHQVSLFIIRISDENVLEQYKEIQDGKLWSIQQIEENLGKGIFSIYFEREFSYLKNTVLLAESFCNCEQEATEQEKKD</sequence>
<keyword evidence="1" id="KW-0812">Transmembrane</keyword>
<feature type="transmembrane region" description="Helical" evidence="1">
    <location>
        <begin position="58"/>
        <end position="78"/>
    </location>
</feature>
<accession>A0ABT0BWT3</accession>
<evidence type="ECO:0000313" key="3">
    <source>
        <dbReference type="Proteomes" id="UP001165444"/>
    </source>
</evidence>
<evidence type="ECO:0000256" key="1">
    <source>
        <dbReference type="SAM" id="Phobius"/>
    </source>
</evidence>
<feature type="transmembrane region" description="Helical" evidence="1">
    <location>
        <begin position="12"/>
        <end position="28"/>
    </location>
</feature>
<keyword evidence="3" id="KW-1185">Reference proteome</keyword>
<protein>
    <submittedName>
        <fullName evidence="2">Uncharacterized protein</fullName>
    </submittedName>
</protein>
<reference evidence="2 3" key="1">
    <citation type="submission" date="2022-03" db="EMBL/GenBank/DDBJ databases">
        <title>Parabacteroides sp. nov. isolated from swine feces.</title>
        <authorList>
            <person name="Bak J.E."/>
        </authorList>
    </citation>
    <scope>NUCLEOTIDE SEQUENCE [LARGE SCALE GENOMIC DNA]</scope>
    <source>
        <strain evidence="2 3">AGMB00274</strain>
    </source>
</reference>
<dbReference type="Proteomes" id="UP001165444">
    <property type="component" value="Unassembled WGS sequence"/>
</dbReference>
<feature type="transmembrane region" description="Helical" evidence="1">
    <location>
        <begin position="170"/>
        <end position="189"/>
    </location>
</feature>
<proteinExistence type="predicted"/>
<gene>
    <name evidence="2" type="ORF">MUN53_01115</name>
</gene>
<evidence type="ECO:0000313" key="2">
    <source>
        <dbReference type="EMBL" id="MCJ2379228.1"/>
    </source>
</evidence>
<keyword evidence="1" id="KW-0472">Membrane</keyword>
<dbReference type="RefSeq" id="WP_243323061.1">
    <property type="nucleotide sequence ID" value="NZ_JAKZMM010000002.1"/>
</dbReference>
<dbReference type="EMBL" id="JAKZMM010000002">
    <property type="protein sequence ID" value="MCJ2379228.1"/>
    <property type="molecule type" value="Genomic_DNA"/>
</dbReference>
<keyword evidence="1" id="KW-1133">Transmembrane helix</keyword>
<comment type="caution">
    <text evidence="2">The sequence shown here is derived from an EMBL/GenBank/DDBJ whole genome shotgun (WGS) entry which is preliminary data.</text>
</comment>